<proteinExistence type="predicted"/>
<gene>
    <name evidence="2" type="ORF">RJN63_23550</name>
</gene>
<dbReference type="GO" id="GO:0003677">
    <property type="term" value="F:DNA binding"/>
    <property type="evidence" value="ECO:0007669"/>
    <property type="project" value="InterPro"/>
</dbReference>
<sequence length="316" mass="35321">MNGEFSCHFLDERDRYLHVAIGLGQGAPRISSIDLIRQPTDGGEPLWNDDGEVSLQLIAAAVVRDFLVVEEREAVFSSRSLKKRVAGRNINTIIYLPRVRYSQPRIDHQVTPKDESSQRQRHAVTQHLRRVNGTSAAQRFLAQKYGISLPEGFTFVRPHVRGAEAHENRLKIYRSRSASHMIFERVASAPVGNRPAWFEFEKDCARILEHEGMKVIHQAAHRDGDGGMDLFAVDLEGNSWVVQCKCWAPHRPIGPDVIRDLVGAISQADRGATRTSRGMIITTTSLTSGAVSEAIASNFRIVDGVRFVKMMQDLAS</sequence>
<dbReference type="SUPFAM" id="SSF52980">
    <property type="entry name" value="Restriction endonuclease-like"/>
    <property type="match status" value="1"/>
</dbReference>
<dbReference type="GO" id="GO:0015666">
    <property type="term" value="F:restriction endodeoxyribonuclease activity"/>
    <property type="evidence" value="ECO:0007669"/>
    <property type="project" value="TreeGrafter"/>
</dbReference>
<dbReference type="InterPro" id="IPR011856">
    <property type="entry name" value="tRNA_endonuc-like_dom_sf"/>
</dbReference>
<accession>A0AAE4GD28</accession>
<dbReference type="InterPro" id="IPR052906">
    <property type="entry name" value="Type_IV_Methyl-Rstrct_Enzyme"/>
</dbReference>
<evidence type="ECO:0000313" key="2">
    <source>
        <dbReference type="EMBL" id="MDT0339825.1"/>
    </source>
</evidence>
<protein>
    <submittedName>
        <fullName evidence="2">Restriction endonuclease</fullName>
    </submittedName>
</protein>
<keyword evidence="2" id="KW-0540">Nuclease</keyword>
<name>A0AAE4GD28_9BURK</name>
<organism evidence="2">
    <name type="scientific">Herbaspirillum huttiense subsp. nephrolepidis</name>
    <dbReference type="NCBI Taxonomy" id="3075126"/>
    <lineage>
        <taxon>Bacteria</taxon>
        <taxon>Pseudomonadati</taxon>
        <taxon>Pseudomonadota</taxon>
        <taxon>Betaproteobacteria</taxon>
        <taxon>Burkholderiales</taxon>
        <taxon>Oxalobacteraceae</taxon>
        <taxon>Herbaspirillum</taxon>
    </lineage>
</organism>
<dbReference type="PANTHER" id="PTHR30015">
    <property type="entry name" value="MRR RESTRICTION SYSTEM PROTEIN"/>
    <property type="match status" value="1"/>
</dbReference>
<dbReference type="GO" id="GO:0009307">
    <property type="term" value="P:DNA restriction-modification system"/>
    <property type="evidence" value="ECO:0007669"/>
    <property type="project" value="InterPro"/>
</dbReference>
<dbReference type="RefSeq" id="WP_310836237.1">
    <property type="nucleotide sequence ID" value="NZ_JAVLSM010000003.1"/>
</dbReference>
<dbReference type="Pfam" id="PF04471">
    <property type="entry name" value="Mrr_cat"/>
    <property type="match status" value="1"/>
</dbReference>
<dbReference type="PANTHER" id="PTHR30015:SF7">
    <property type="entry name" value="TYPE IV METHYL-DIRECTED RESTRICTION ENZYME ECOKMRR"/>
    <property type="match status" value="1"/>
</dbReference>
<comment type="caution">
    <text evidence="2">The sequence shown here is derived from an EMBL/GenBank/DDBJ whole genome shotgun (WGS) entry which is preliminary data.</text>
</comment>
<dbReference type="InterPro" id="IPR011335">
    <property type="entry name" value="Restrct_endonuc-II-like"/>
</dbReference>
<reference evidence="2" key="1">
    <citation type="submission" date="2023-02" db="EMBL/GenBank/DDBJ databases">
        <title>Description of Herbaspirillum huttiense subsp. nephrolepsisexaltata and Herbaspirillum huttiense subsp. lycopersicon.</title>
        <authorList>
            <person name="Poudel M."/>
            <person name="Sharma A."/>
            <person name="Goss E."/>
            <person name="Tapia J.H."/>
            <person name="Harmon C.M."/>
            <person name="Jones J.B."/>
        </authorList>
    </citation>
    <scope>NUCLEOTIDE SEQUENCE</scope>
    <source>
        <strain evidence="2">NC40101</strain>
    </source>
</reference>
<dbReference type="InterPro" id="IPR007560">
    <property type="entry name" value="Restrct_endonuc_IV_Mrr"/>
</dbReference>
<keyword evidence="2" id="KW-0378">Hydrolase</keyword>
<dbReference type="Gene3D" id="3.40.1350.10">
    <property type="match status" value="1"/>
</dbReference>
<dbReference type="EMBL" id="JAVRAA010000015">
    <property type="protein sequence ID" value="MDT0339825.1"/>
    <property type="molecule type" value="Genomic_DNA"/>
</dbReference>
<dbReference type="AlphaFoldDB" id="A0AAE4GD28"/>
<evidence type="ECO:0000259" key="1">
    <source>
        <dbReference type="Pfam" id="PF04471"/>
    </source>
</evidence>
<feature type="domain" description="Restriction endonuclease type IV Mrr" evidence="1">
    <location>
        <begin position="197"/>
        <end position="311"/>
    </location>
</feature>
<keyword evidence="2" id="KW-0255">Endonuclease</keyword>